<dbReference type="SUPFAM" id="SSF54373">
    <property type="entry name" value="FAD-linked reductases, C-terminal domain"/>
    <property type="match status" value="1"/>
</dbReference>
<proteinExistence type="predicted"/>
<dbReference type="GeneID" id="63797802"/>
<accession>A0A364L9T4</accession>
<organism evidence="5 6">
    <name type="scientific">Talaromyces amestolkiae</name>
    <dbReference type="NCBI Taxonomy" id="1196081"/>
    <lineage>
        <taxon>Eukaryota</taxon>
        <taxon>Fungi</taxon>
        <taxon>Dikarya</taxon>
        <taxon>Ascomycota</taxon>
        <taxon>Pezizomycotina</taxon>
        <taxon>Eurotiomycetes</taxon>
        <taxon>Eurotiomycetidae</taxon>
        <taxon>Eurotiales</taxon>
        <taxon>Trichocomaceae</taxon>
        <taxon>Talaromyces</taxon>
        <taxon>Talaromyces sect. Talaromyces</taxon>
    </lineage>
</organism>
<dbReference type="PRINTS" id="PR00420">
    <property type="entry name" value="RNGMNOXGNASE"/>
</dbReference>
<dbReference type="Pfam" id="PF01494">
    <property type="entry name" value="FAD_binding_3"/>
    <property type="match status" value="1"/>
</dbReference>
<dbReference type="Proteomes" id="UP000249363">
    <property type="component" value="Unassembled WGS sequence"/>
</dbReference>
<protein>
    <recommendedName>
        <fullName evidence="4">FAD-binding domain-containing protein</fullName>
    </recommendedName>
</protein>
<dbReference type="SUPFAM" id="SSF51905">
    <property type="entry name" value="FAD/NAD(P)-binding domain"/>
    <property type="match status" value="1"/>
</dbReference>
<keyword evidence="2" id="KW-0274">FAD</keyword>
<gene>
    <name evidence="5" type="ORF">BHQ10_008588</name>
</gene>
<dbReference type="AlphaFoldDB" id="A0A364L9T4"/>
<dbReference type="EMBL" id="MIKG01000020">
    <property type="protein sequence ID" value="RAO72576.1"/>
    <property type="molecule type" value="Genomic_DNA"/>
</dbReference>
<sequence>MPGKINGEILDVAIIGQGIIGLTLALGLIKRGINVKVYEQASSLRVTGAGVAFTANAIQCMNLLDPQIVDALRSVATSNGDPANPNDYLRWVDGYSSPAGQDPLEEKLLFKLYAGTKGFEGCHRAHFVEALAALMPEGVVHYSKRLDKIYETGDSEKVVLSFHDGTTASADAGKFFTLLRKNCQSQVLTATAVIGCDGINSRVREHLFGSDNPISHPNYSHKAAYRGLIPMDKAVEALGEYKAKNQHMHLGPKAHIVHFPVVNQTMVNVVAFVSDSEKWPDDNKLDVLAERADLEAAFSDWGLPVRSIVQLLPEQLSKWAVFDTYDHPVPYYSAGQVCLAGDAAHAAAPHHGAGAGVGIEDALCLASVFEEALKAPHYTDTLNSDIISAAFESYNAVRHERTQWLVQSSREVCDIYEWANPLTGDDPEKCLEEIMWRSHKIWYFDFIGMVQDVKKDFNQRIQGNASKPMPIEAPVAVRL</sequence>
<dbReference type="GO" id="GO:0044550">
    <property type="term" value="P:secondary metabolite biosynthetic process"/>
    <property type="evidence" value="ECO:0007669"/>
    <property type="project" value="TreeGrafter"/>
</dbReference>
<dbReference type="InterPro" id="IPR016160">
    <property type="entry name" value="Ald_DH_CS_CYS"/>
</dbReference>
<dbReference type="Gene3D" id="3.50.50.60">
    <property type="entry name" value="FAD/NAD(P)-binding domain"/>
    <property type="match status" value="1"/>
</dbReference>
<evidence type="ECO:0000256" key="2">
    <source>
        <dbReference type="ARBA" id="ARBA00022827"/>
    </source>
</evidence>
<comment type="caution">
    <text evidence="5">The sequence shown here is derived from an EMBL/GenBank/DDBJ whole genome shotgun (WGS) entry which is preliminary data.</text>
</comment>
<dbReference type="InterPro" id="IPR002938">
    <property type="entry name" value="FAD-bd"/>
</dbReference>
<evidence type="ECO:0000313" key="6">
    <source>
        <dbReference type="Proteomes" id="UP000249363"/>
    </source>
</evidence>
<dbReference type="OrthoDB" id="417877at2759"/>
<keyword evidence="6" id="KW-1185">Reference proteome</keyword>
<evidence type="ECO:0000256" key="1">
    <source>
        <dbReference type="ARBA" id="ARBA00022630"/>
    </source>
</evidence>
<dbReference type="PANTHER" id="PTHR46720">
    <property type="entry name" value="HYDROXYLASE, PUTATIVE (AFU_ORTHOLOGUE AFUA_3G01460)-RELATED"/>
    <property type="match status" value="1"/>
</dbReference>
<dbReference type="PANTHER" id="PTHR46720:SF3">
    <property type="entry name" value="FAD-BINDING DOMAIN-CONTAINING PROTEIN-RELATED"/>
    <property type="match status" value="1"/>
</dbReference>
<evidence type="ECO:0000313" key="5">
    <source>
        <dbReference type="EMBL" id="RAO72576.1"/>
    </source>
</evidence>
<dbReference type="RefSeq" id="XP_040737090.1">
    <property type="nucleotide sequence ID" value="XM_040881409.1"/>
</dbReference>
<evidence type="ECO:0000256" key="3">
    <source>
        <dbReference type="ARBA" id="ARBA00023002"/>
    </source>
</evidence>
<dbReference type="GO" id="GO:0016491">
    <property type="term" value="F:oxidoreductase activity"/>
    <property type="evidence" value="ECO:0007669"/>
    <property type="project" value="UniProtKB-KW"/>
</dbReference>
<keyword evidence="3" id="KW-0560">Oxidoreductase</keyword>
<dbReference type="InterPro" id="IPR036188">
    <property type="entry name" value="FAD/NAD-bd_sf"/>
</dbReference>
<dbReference type="PROSITE" id="PS00070">
    <property type="entry name" value="ALDEHYDE_DEHYDR_CYS"/>
    <property type="match status" value="1"/>
</dbReference>
<reference evidence="5 6" key="1">
    <citation type="journal article" date="2017" name="Biotechnol. Biofuels">
        <title>Differential beta-glucosidase expression as a function of carbon source availability in Talaromyces amestolkiae: a genomic and proteomic approach.</title>
        <authorList>
            <person name="de Eugenio L.I."/>
            <person name="Mendez-Liter J.A."/>
            <person name="Nieto-Dominguez M."/>
            <person name="Alonso L."/>
            <person name="Gil-Munoz J."/>
            <person name="Barriuso J."/>
            <person name="Prieto A."/>
            <person name="Martinez M.J."/>
        </authorList>
    </citation>
    <scope>NUCLEOTIDE SEQUENCE [LARGE SCALE GENOMIC DNA]</scope>
    <source>
        <strain evidence="5 6">CIB</strain>
    </source>
</reference>
<name>A0A364L9T4_TALAM</name>
<dbReference type="STRING" id="1196081.A0A364L9T4"/>
<feature type="domain" description="FAD-binding" evidence="4">
    <location>
        <begin position="182"/>
        <end position="374"/>
    </location>
</feature>
<keyword evidence="1" id="KW-0285">Flavoprotein</keyword>
<dbReference type="InterPro" id="IPR051104">
    <property type="entry name" value="FAD_monoxygenase"/>
</dbReference>
<evidence type="ECO:0000259" key="4">
    <source>
        <dbReference type="Pfam" id="PF01494"/>
    </source>
</evidence>
<dbReference type="GO" id="GO:0071949">
    <property type="term" value="F:FAD binding"/>
    <property type="evidence" value="ECO:0007669"/>
    <property type="project" value="InterPro"/>
</dbReference>